<dbReference type="SUPFAM" id="SSF53448">
    <property type="entry name" value="Nucleotide-diphospho-sugar transferases"/>
    <property type="match status" value="1"/>
</dbReference>
<keyword evidence="2" id="KW-0328">Glycosyltransferase</keyword>
<dbReference type="InterPro" id="IPR027791">
    <property type="entry name" value="Galactosyl_T_C"/>
</dbReference>
<evidence type="ECO:0000256" key="2">
    <source>
        <dbReference type="ARBA" id="ARBA00022676"/>
    </source>
</evidence>
<sequence>MISVCTLAHGRDAHLRNLVRGLNESRLPPGELIVAVLQDQPYDLPYTVFPVRQIMLQSEGLCLSAARNRAAAEAGGGLIVFLDVDCIPHPDLLHDYAAAAPCCAGVMMGEVSYLPSHAPLQTLDYAVLDRLSVRHSERPGPPSTPVAPCRDYRCFWSLNFAMEAALFHQLGGFDENYRGYGGEDTDFGRTCAEQGVNLFWLRGAKAYHQYHPHHMPPVHHLDSVIRNAEYFRSKWGQPTMQHWLRAFRLMGLAEPGPAGWRRIRPTREDDLALTRQQQHQPFASSAKVLALLENGAEKAVA</sequence>
<evidence type="ECO:0000313" key="7">
    <source>
        <dbReference type="Proteomes" id="UP000605099"/>
    </source>
</evidence>
<dbReference type="InterPro" id="IPR029044">
    <property type="entry name" value="Nucleotide-diphossugar_trans"/>
</dbReference>
<feature type="domain" description="Glycosyltransferase 2-like" evidence="4">
    <location>
        <begin position="56"/>
        <end position="95"/>
    </location>
</feature>
<proteinExistence type="inferred from homology"/>
<dbReference type="EMBL" id="BMLK01000032">
    <property type="protein sequence ID" value="GGN60717.1"/>
    <property type="molecule type" value="Genomic_DNA"/>
</dbReference>
<dbReference type="Pfam" id="PF00535">
    <property type="entry name" value="Glycos_transf_2"/>
    <property type="match status" value="1"/>
</dbReference>
<accession>A0ABQ2K245</accession>
<comment type="similarity">
    <text evidence="1">Belongs to the glycosyltransferase 2 family.</text>
</comment>
<dbReference type="Proteomes" id="UP000605099">
    <property type="component" value="Unassembled WGS sequence"/>
</dbReference>
<dbReference type="PANTHER" id="PTHR43179:SF12">
    <property type="entry name" value="GALACTOFURANOSYLTRANSFERASE GLFT2"/>
    <property type="match status" value="1"/>
</dbReference>
<evidence type="ECO:0000259" key="4">
    <source>
        <dbReference type="Pfam" id="PF00535"/>
    </source>
</evidence>
<evidence type="ECO:0000313" key="6">
    <source>
        <dbReference type="EMBL" id="GGN60717.1"/>
    </source>
</evidence>
<evidence type="ECO:0000259" key="5">
    <source>
        <dbReference type="Pfam" id="PF02709"/>
    </source>
</evidence>
<dbReference type="PANTHER" id="PTHR43179">
    <property type="entry name" value="RHAMNOSYLTRANSFERASE WBBL"/>
    <property type="match status" value="1"/>
</dbReference>
<evidence type="ECO:0000256" key="1">
    <source>
        <dbReference type="ARBA" id="ARBA00006739"/>
    </source>
</evidence>
<dbReference type="GO" id="GO:0016740">
    <property type="term" value="F:transferase activity"/>
    <property type="evidence" value="ECO:0007669"/>
    <property type="project" value="UniProtKB-KW"/>
</dbReference>
<dbReference type="InterPro" id="IPR001173">
    <property type="entry name" value="Glyco_trans_2-like"/>
</dbReference>
<dbReference type="RefSeq" id="WP_188823139.1">
    <property type="nucleotide sequence ID" value="NZ_BMLK01000032.1"/>
</dbReference>
<name>A0ABQ2K245_9SPHN</name>
<evidence type="ECO:0000256" key="3">
    <source>
        <dbReference type="ARBA" id="ARBA00022679"/>
    </source>
</evidence>
<dbReference type="Gene3D" id="3.90.550.10">
    <property type="entry name" value="Spore Coat Polysaccharide Biosynthesis Protein SpsA, Chain A"/>
    <property type="match status" value="1"/>
</dbReference>
<keyword evidence="3 6" id="KW-0808">Transferase</keyword>
<organism evidence="6 7">
    <name type="scientific">Novosphingobium indicum</name>
    <dbReference type="NCBI Taxonomy" id="462949"/>
    <lineage>
        <taxon>Bacteria</taxon>
        <taxon>Pseudomonadati</taxon>
        <taxon>Pseudomonadota</taxon>
        <taxon>Alphaproteobacteria</taxon>
        <taxon>Sphingomonadales</taxon>
        <taxon>Sphingomonadaceae</taxon>
        <taxon>Novosphingobium</taxon>
    </lineage>
</organism>
<reference evidence="7" key="1">
    <citation type="journal article" date="2019" name="Int. J. Syst. Evol. Microbiol.">
        <title>The Global Catalogue of Microorganisms (GCM) 10K type strain sequencing project: providing services to taxonomists for standard genome sequencing and annotation.</title>
        <authorList>
            <consortium name="The Broad Institute Genomics Platform"/>
            <consortium name="The Broad Institute Genome Sequencing Center for Infectious Disease"/>
            <person name="Wu L."/>
            <person name="Ma J."/>
        </authorList>
    </citation>
    <scope>NUCLEOTIDE SEQUENCE [LARGE SCALE GENOMIC DNA]</scope>
    <source>
        <strain evidence="7">CGMCC 1.6784</strain>
    </source>
</reference>
<dbReference type="Pfam" id="PF02709">
    <property type="entry name" value="Glyco_transf_7C"/>
    <property type="match status" value="1"/>
</dbReference>
<comment type="caution">
    <text evidence="6">The sequence shown here is derived from an EMBL/GenBank/DDBJ whole genome shotgun (WGS) entry which is preliminary data.</text>
</comment>
<keyword evidence="7" id="KW-1185">Reference proteome</keyword>
<gene>
    <name evidence="6" type="ORF">GCM10011349_42660</name>
</gene>
<protein>
    <submittedName>
        <fullName evidence="6">Glycosyl transferase family A</fullName>
    </submittedName>
</protein>
<feature type="domain" description="Galactosyltransferase C-terminal" evidence="5">
    <location>
        <begin position="150"/>
        <end position="211"/>
    </location>
</feature>